<dbReference type="AlphaFoldDB" id="A0A1I0RC01"/>
<dbReference type="GO" id="GO:0004672">
    <property type="term" value="F:protein kinase activity"/>
    <property type="evidence" value="ECO:0007669"/>
    <property type="project" value="UniProtKB-ARBA"/>
</dbReference>
<dbReference type="STRING" id="1267423.SAMN05216290_3407"/>
<proteinExistence type="predicted"/>
<evidence type="ECO:0000256" key="2">
    <source>
        <dbReference type="PROSITE-ProRule" id="PRU00169"/>
    </source>
</evidence>
<keyword evidence="2" id="KW-0597">Phosphoprotein</keyword>
<feature type="domain" description="Response regulatory" evidence="3">
    <location>
        <begin position="7"/>
        <end position="119"/>
    </location>
</feature>
<dbReference type="Gene3D" id="1.20.120.160">
    <property type="entry name" value="HPT domain"/>
    <property type="match status" value="1"/>
</dbReference>
<dbReference type="SUPFAM" id="SSF47226">
    <property type="entry name" value="Histidine-containing phosphotransfer domain, HPT domain"/>
    <property type="match status" value="1"/>
</dbReference>
<dbReference type="GO" id="GO:0000160">
    <property type="term" value="P:phosphorelay signal transduction system"/>
    <property type="evidence" value="ECO:0007669"/>
    <property type="project" value="InterPro"/>
</dbReference>
<dbReference type="CDD" id="cd17546">
    <property type="entry name" value="REC_hyHK_CKI1_RcsC-like"/>
    <property type="match status" value="1"/>
</dbReference>
<reference evidence="6" key="1">
    <citation type="submission" date="2016-10" db="EMBL/GenBank/DDBJ databases">
        <authorList>
            <person name="Varghese N."/>
            <person name="Submissions S."/>
        </authorList>
    </citation>
    <scope>NUCLEOTIDE SEQUENCE [LARGE SCALE GENOMIC DNA]</scope>
    <source>
        <strain evidence="6">CGMCC 1.12402</strain>
    </source>
</reference>
<accession>A0A1I0RC01</accession>
<dbReference type="InterPro" id="IPR036641">
    <property type="entry name" value="HPT_dom_sf"/>
</dbReference>
<evidence type="ECO:0000313" key="5">
    <source>
        <dbReference type="EMBL" id="SEW38358.1"/>
    </source>
</evidence>
<dbReference type="InterPro" id="IPR008207">
    <property type="entry name" value="Sig_transdc_His_kin_Hpt_dom"/>
</dbReference>
<protein>
    <recommendedName>
        <fullName evidence="7">Response regulator</fullName>
    </recommendedName>
</protein>
<evidence type="ECO:0008006" key="7">
    <source>
        <dbReference type="Google" id="ProtNLM"/>
    </source>
</evidence>
<dbReference type="CDD" id="cd00088">
    <property type="entry name" value="HPT"/>
    <property type="match status" value="1"/>
</dbReference>
<feature type="domain" description="HPt" evidence="4">
    <location>
        <begin position="152"/>
        <end position="251"/>
    </location>
</feature>
<dbReference type="PROSITE" id="PS50894">
    <property type="entry name" value="HPT"/>
    <property type="match status" value="1"/>
</dbReference>
<dbReference type="Pfam" id="PF00072">
    <property type="entry name" value="Response_reg"/>
    <property type="match status" value="1"/>
</dbReference>
<dbReference type="Pfam" id="PF01627">
    <property type="entry name" value="Hpt"/>
    <property type="match status" value="1"/>
</dbReference>
<keyword evidence="6" id="KW-1185">Reference proteome</keyword>
<evidence type="ECO:0000259" key="3">
    <source>
        <dbReference type="PROSITE" id="PS50110"/>
    </source>
</evidence>
<dbReference type="EMBL" id="FOIR01000003">
    <property type="protein sequence ID" value="SEW38358.1"/>
    <property type="molecule type" value="Genomic_DNA"/>
</dbReference>
<feature type="modified residue" description="4-aspartylphosphate" evidence="2">
    <location>
        <position position="54"/>
    </location>
</feature>
<dbReference type="InterPro" id="IPR052048">
    <property type="entry name" value="ST_Response_Regulator"/>
</dbReference>
<dbReference type="SMART" id="SM00448">
    <property type="entry name" value="REC"/>
    <property type="match status" value="1"/>
</dbReference>
<evidence type="ECO:0000259" key="4">
    <source>
        <dbReference type="PROSITE" id="PS50894"/>
    </source>
</evidence>
<organism evidence="5 6">
    <name type="scientific">Roseivirga pacifica</name>
    <dbReference type="NCBI Taxonomy" id="1267423"/>
    <lineage>
        <taxon>Bacteria</taxon>
        <taxon>Pseudomonadati</taxon>
        <taxon>Bacteroidota</taxon>
        <taxon>Cytophagia</taxon>
        <taxon>Cytophagales</taxon>
        <taxon>Roseivirgaceae</taxon>
        <taxon>Roseivirga</taxon>
    </lineage>
</organism>
<dbReference type="Proteomes" id="UP000199437">
    <property type="component" value="Unassembled WGS sequence"/>
</dbReference>
<dbReference type="PANTHER" id="PTHR43228">
    <property type="entry name" value="TWO-COMPONENT RESPONSE REGULATOR"/>
    <property type="match status" value="1"/>
</dbReference>
<dbReference type="Gene3D" id="3.40.50.2300">
    <property type="match status" value="1"/>
</dbReference>
<dbReference type="SUPFAM" id="SSF52172">
    <property type="entry name" value="CheY-like"/>
    <property type="match status" value="1"/>
</dbReference>
<feature type="modified residue" description="Phosphohistidine" evidence="1">
    <location>
        <position position="191"/>
    </location>
</feature>
<gene>
    <name evidence="5" type="ORF">SAMN05216290_3407</name>
</gene>
<sequence>MPALKKRVLIVDDNAVNRKYLKTVLKDYDLTEAENGIEALEQFNTTAADLILMDIQMPVMDGMECMKVLRDKNVSIPILAITAFSGNEDRDKFINEGFSDFLAKPLPPNTIRTVVGNWLSPDKQTLQVYTNKKPDYSEFDLDIIEDLKKYLTENEYKKLVVDFIDETKIFLNNIDLLTNKDDFSSIIRILHTIKGNAASLGFYRLSKLSAVLEAKLKNEQFQNFSDNFEAFKSNAYASFEAFKTQLNRNDD</sequence>
<dbReference type="OrthoDB" id="9796457at2"/>
<evidence type="ECO:0000256" key="1">
    <source>
        <dbReference type="PROSITE-ProRule" id="PRU00110"/>
    </source>
</evidence>
<dbReference type="PANTHER" id="PTHR43228:SF1">
    <property type="entry name" value="TWO-COMPONENT RESPONSE REGULATOR ARR22"/>
    <property type="match status" value="1"/>
</dbReference>
<dbReference type="InterPro" id="IPR011006">
    <property type="entry name" value="CheY-like_superfamily"/>
</dbReference>
<dbReference type="PROSITE" id="PS50110">
    <property type="entry name" value="RESPONSE_REGULATORY"/>
    <property type="match status" value="1"/>
</dbReference>
<evidence type="ECO:0000313" key="6">
    <source>
        <dbReference type="Proteomes" id="UP000199437"/>
    </source>
</evidence>
<dbReference type="InterPro" id="IPR001789">
    <property type="entry name" value="Sig_transdc_resp-reg_receiver"/>
</dbReference>
<name>A0A1I0RC01_9BACT</name>